<evidence type="ECO:0000313" key="3">
    <source>
        <dbReference type="Proteomes" id="UP000054903"/>
    </source>
</evidence>
<dbReference type="InterPro" id="IPR017830">
    <property type="entry name" value="SQase_HpnE"/>
</dbReference>
<sequence>MSRRVVVVGAGVAGLAAAVEAQRRGARVALHEAEQHAGGRCRSFFDDKLGVTLDNGAHLLLSGNQSTMAYLRAIGATDTLIGPTQADYPFFDVASSGAWIIRMSSGRLPRWIFDADARVPGTQPADYLSFLPLFWAKQGRTVDESVRRKDRVWHLLVRPLLRTMLNADPSEASAELAAGLLRETVAQGGQACRPLVARSGLSHAFVEPALRHLQYGGAEIRLGSRVTRIGVSGTDSAERVSSLAFEGAEPLELAPGDGVVLAVPPGAARSLVPELIAPDASRAIVTVHFAVDAPAGCAPLTCLVNGVADWICAVPGRISVTLASAGARLATPHETLAQAVWQETAPAMRLPAAPMPPWQVVADAHATFAAVPAQEGLRAATRTRWRNFMLAGDWTATGLPATIEGAIRSGQKAAEALLNPSMER</sequence>
<feature type="domain" description="Amine oxidase" evidence="1">
    <location>
        <begin position="12"/>
        <end position="418"/>
    </location>
</feature>
<dbReference type="PANTHER" id="PTHR42923">
    <property type="entry name" value="PROTOPORPHYRINOGEN OXIDASE"/>
    <property type="match status" value="1"/>
</dbReference>
<evidence type="ECO:0000313" key="2">
    <source>
        <dbReference type="EMBL" id="SAK68925.1"/>
    </source>
</evidence>
<dbReference type="Gene3D" id="3.50.50.60">
    <property type="entry name" value="FAD/NAD(P)-binding domain"/>
    <property type="match status" value="1"/>
</dbReference>
<dbReference type="InterPro" id="IPR002937">
    <property type="entry name" value="Amino_oxidase"/>
</dbReference>
<protein>
    <submittedName>
        <fullName evidence="2">Amine oxidase</fullName>
    </submittedName>
</protein>
<dbReference type="Proteomes" id="UP000054903">
    <property type="component" value="Unassembled WGS sequence"/>
</dbReference>
<proteinExistence type="predicted"/>
<reference evidence="2" key="1">
    <citation type="submission" date="2016-01" db="EMBL/GenBank/DDBJ databases">
        <authorList>
            <person name="Peeters C."/>
        </authorList>
    </citation>
    <scope>NUCLEOTIDE SEQUENCE</scope>
    <source>
        <strain evidence="2">LMG 29320</strain>
    </source>
</reference>
<dbReference type="InterPro" id="IPR050464">
    <property type="entry name" value="Zeta_carotene_desat/Oxidored"/>
</dbReference>
<dbReference type="AlphaFoldDB" id="A0A158BFS7"/>
<name>A0A158BFS7_9BURK</name>
<dbReference type="NCBIfam" id="TIGR03467">
    <property type="entry name" value="HpnE"/>
    <property type="match status" value="1"/>
</dbReference>
<dbReference type="EMBL" id="FCNX02000006">
    <property type="protein sequence ID" value="SAK68925.1"/>
    <property type="molecule type" value="Genomic_DNA"/>
</dbReference>
<keyword evidence="3" id="KW-1185">Reference proteome</keyword>
<organism evidence="2 3">
    <name type="scientific">Caballeronia fortuita</name>
    <dbReference type="NCBI Taxonomy" id="1777138"/>
    <lineage>
        <taxon>Bacteria</taxon>
        <taxon>Pseudomonadati</taxon>
        <taxon>Pseudomonadota</taxon>
        <taxon>Betaproteobacteria</taxon>
        <taxon>Burkholderiales</taxon>
        <taxon>Burkholderiaceae</taxon>
        <taxon>Caballeronia</taxon>
    </lineage>
</organism>
<dbReference type="Pfam" id="PF01593">
    <property type="entry name" value="Amino_oxidase"/>
    <property type="match status" value="1"/>
</dbReference>
<evidence type="ECO:0000259" key="1">
    <source>
        <dbReference type="Pfam" id="PF01593"/>
    </source>
</evidence>
<dbReference type="RefSeq" id="WP_061134992.1">
    <property type="nucleotide sequence ID" value="NZ_FCNX02000006.1"/>
</dbReference>
<dbReference type="STRING" id="1777138.AWB77_02792"/>
<accession>A0A158BFS7</accession>
<dbReference type="OrthoDB" id="7849608at2"/>
<dbReference type="Gene3D" id="1.10.3110.10">
    <property type="entry name" value="protoporphyrinogen ix oxidase, domain 3"/>
    <property type="match status" value="1"/>
</dbReference>
<comment type="caution">
    <text evidence="2">The sequence shown here is derived from an EMBL/GenBank/DDBJ whole genome shotgun (WGS) entry which is preliminary data.</text>
</comment>
<dbReference type="PANTHER" id="PTHR42923:SF47">
    <property type="entry name" value="BLR3003 PROTEIN"/>
    <property type="match status" value="1"/>
</dbReference>
<dbReference type="Gene3D" id="3.90.660.20">
    <property type="entry name" value="Protoporphyrinogen oxidase, mitochondrial, domain 2"/>
    <property type="match status" value="1"/>
</dbReference>
<dbReference type="InterPro" id="IPR036188">
    <property type="entry name" value="FAD/NAD-bd_sf"/>
</dbReference>
<gene>
    <name evidence="2" type="ORF">AWB77_02792</name>
</gene>
<dbReference type="GO" id="GO:0016491">
    <property type="term" value="F:oxidoreductase activity"/>
    <property type="evidence" value="ECO:0007669"/>
    <property type="project" value="InterPro"/>
</dbReference>
<dbReference type="SUPFAM" id="SSF51905">
    <property type="entry name" value="FAD/NAD(P)-binding domain"/>
    <property type="match status" value="1"/>
</dbReference>
<dbReference type="PRINTS" id="PR00411">
    <property type="entry name" value="PNDRDTASEI"/>
</dbReference>